<dbReference type="InterPro" id="IPR036129">
    <property type="entry name" value="Glycerate_kinase_sf"/>
</dbReference>
<sequence length="381" mass="40906">MKKFILAPDSFKESMTAKEVCLAMEKGIKKAIQDAECIYVPMADGGEGTLQSLVDATNGRIYYKEVLGPLGNKVKARYGILGDNKTGIIEMAEASGLHLVEREKRNPMLTTSYGTGELIKAVLDKGVDRIIIGLGGSATNDAGVGMLQALGVRFLDKENKEIAFGGGELNKIAKIDLSNFDKRIRDIKIEAACDVNNLLTGERGASYVFGPQKGATKEMVEILDSNLKHFAELVYDEFNIDIDNISGAGAAGGLGSTLVGFCNAKLNKGIDIVIKYSKLEEKLQGADYVFTGEGSIDIQTKFGKTIAGIAKLAKKYDIPVIALAGKVGDGIEDLYDLGISSIFGILPGIISLEEALKDGSKNIERTSENIVRLLKTNKVIK</sequence>
<dbReference type="AlphaFoldDB" id="A0A343JEA6"/>
<reference evidence="5 6" key="1">
    <citation type="submission" date="2016-08" db="EMBL/GenBank/DDBJ databases">
        <title>Complete Genome Sequence Of The Indigo Reducing Clostridium isatidis DSM15098.</title>
        <authorList>
            <person name="Little G.T."/>
            <person name="Minton N.P."/>
        </authorList>
    </citation>
    <scope>NUCLEOTIDE SEQUENCE [LARGE SCALE GENOMIC DNA]</scope>
    <source>
        <strain evidence="5 6">DSM 15098</strain>
    </source>
</reference>
<dbReference type="GO" id="GO:0008887">
    <property type="term" value="F:glycerate kinase activity"/>
    <property type="evidence" value="ECO:0007669"/>
    <property type="project" value="UniProtKB-UniRule"/>
</dbReference>
<keyword evidence="2 4" id="KW-0808">Transferase</keyword>
<comment type="similarity">
    <text evidence="1 4">Belongs to the glycerate kinase type-1 family.</text>
</comment>
<accession>A0A343JEA6</accession>
<dbReference type="InterPro" id="IPR018197">
    <property type="entry name" value="Glycerate_kinase_RE-like"/>
</dbReference>
<dbReference type="SUPFAM" id="SSF110738">
    <property type="entry name" value="Glycerate kinase I"/>
    <property type="match status" value="1"/>
</dbReference>
<dbReference type="GO" id="GO:0031388">
    <property type="term" value="P:organic acid phosphorylation"/>
    <property type="evidence" value="ECO:0007669"/>
    <property type="project" value="UniProtKB-UniRule"/>
</dbReference>
<dbReference type="InterPro" id="IPR018193">
    <property type="entry name" value="Glyc_kinase_flavodox-like_fold"/>
</dbReference>
<dbReference type="Gene3D" id="3.90.1510.10">
    <property type="entry name" value="Glycerate kinase, domain 2"/>
    <property type="match status" value="1"/>
</dbReference>
<dbReference type="Pfam" id="PF02595">
    <property type="entry name" value="Gly_kinase"/>
    <property type="match status" value="1"/>
</dbReference>
<dbReference type="InterPro" id="IPR004381">
    <property type="entry name" value="Glycerate_kinase"/>
</dbReference>
<dbReference type="Gene3D" id="3.40.50.10350">
    <property type="entry name" value="Glycerate kinase, domain 1"/>
    <property type="match status" value="1"/>
</dbReference>
<dbReference type="NCBIfam" id="TIGR00045">
    <property type="entry name" value="glycerate kinase"/>
    <property type="match status" value="1"/>
</dbReference>
<keyword evidence="6" id="KW-1185">Reference proteome</keyword>
<evidence type="ECO:0000256" key="4">
    <source>
        <dbReference type="PIRNR" id="PIRNR006078"/>
    </source>
</evidence>
<proteinExistence type="inferred from homology"/>
<evidence type="ECO:0000256" key="2">
    <source>
        <dbReference type="ARBA" id="ARBA00022679"/>
    </source>
</evidence>
<protein>
    <submittedName>
        <fullName evidence="5">Glycerate kinase</fullName>
    </submittedName>
</protein>
<evidence type="ECO:0000313" key="5">
    <source>
        <dbReference type="EMBL" id="ASW43864.1"/>
    </source>
</evidence>
<dbReference type="PIRSF" id="PIRSF006078">
    <property type="entry name" value="GlxK"/>
    <property type="match status" value="1"/>
</dbReference>
<gene>
    <name evidence="5" type="ORF">BEN51_10320</name>
</gene>
<dbReference type="Proteomes" id="UP000264883">
    <property type="component" value="Chromosome"/>
</dbReference>
<evidence type="ECO:0000256" key="3">
    <source>
        <dbReference type="ARBA" id="ARBA00022777"/>
    </source>
</evidence>
<dbReference type="EMBL" id="CP016786">
    <property type="protein sequence ID" value="ASW43864.1"/>
    <property type="molecule type" value="Genomic_DNA"/>
</dbReference>
<dbReference type="PANTHER" id="PTHR21599:SF0">
    <property type="entry name" value="GLYCERATE KINASE"/>
    <property type="match status" value="1"/>
</dbReference>
<dbReference type="KEGG" id="cia:BEN51_10320"/>
<organism evidence="5 6">
    <name type="scientific">Clostridium isatidis</name>
    <dbReference type="NCBI Taxonomy" id="182773"/>
    <lineage>
        <taxon>Bacteria</taxon>
        <taxon>Bacillati</taxon>
        <taxon>Bacillota</taxon>
        <taxon>Clostridia</taxon>
        <taxon>Eubacteriales</taxon>
        <taxon>Clostridiaceae</taxon>
        <taxon>Clostridium</taxon>
    </lineage>
</organism>
<dbReference type="RefSeq" id="WP_119865998.1">
    <property type="nucleotide sequence ID" value="NZ_CP016786.1"/>
</dbReference>
<keyword evidence="3 4" id="KW-0418">Kinase</keyword>
<dbReference type="OrthoDB" id="9774290at2"/>
<dbReference type="PANTHER" id="PTHR21599">
    <property type="entry name" value="GLYCERATE KINASE"/>
    <property type="match status" value="1"/>
</dbReference>
<evidence type="ECO:0000256" key="1">
    <source>
        <dbReference type="ARBA" id="ARBA00006284"/>
    </source>
</evidence>
<name>A0A343JEA6_9CLOT</name>
<evidence type="ECO:0000313" key="6">
    <source>
        <dbReference type="Proteomes" id="UP000264883"/>
    </source>
</evidence>